<reference evidence="2 3" key="1">
    <citation type="submission" date="2011-08" db="EMBL/GenBank/DDBJ databases">
        <title>Complete sequence of Thermoanaerobacter wiegelii Rt8.B1.</title>
        <authorList>
            <consortium name="US DOE Joint Genome Institute"/>
            <person name="Lucas S."/>
            <person name="Han J."/>
            <person name="Lapidus A."/>
            <person name="Cheng J.-F."/>
            <person name="Goodwin L."/>
            <person name="Pitluck S."/>
            <person name="Peters L."/>
            <person name="Mikhailova N."/>
            <person name="Zeytun A."/>
            <person name="Daligault H."/>
            <person name="Detter J.C."/>
            <person name="Han C."/>
            <person name="Tapia R."/>
            <person name="Land M."/>
            <person name="Hauser L."/>
            <person name="Kyrpides N."/>
            <person name="Ivanova N."/>
            <person name="Pagani I."/>
            <person name="Hemme C."/>
            <person name="Woyke T."/>
        </authorList>
    </citation>
    <scope>NUCLEOTIDE SEQUENCE [LARGE SCALE GENOMIC DNA]</scope>
    <source>
        <strain evidence="2 3">Rt8.B1</strain>
    </source>
</reference>
<keyword evidence="1" id="KW-0472">Membrane</keyword>
<feature type="transmembrane region" description="Helical" evidence="1">
    <location>
        <begin position="20"/>
        <end position="38"/>
    </location>
</feature>
<protein>
    <recommendedName>
        <fullName evidence="4">DUF4830 domain-containing protein</fullName>
    </recommendedName>
</protein>
<sequence>MDKNEKMERDDNKMDKKVKVIILVVIICSAAILAKNLYEYRVKTIDEAIGFNLDNVYKVEILRNEQSKITEDKGKIKELTGWLRGYKYKMSSTVKGRIDFSYYAINFYCHGENGFVAFDKDNKKSIIIVNGYTYNILANFIEQNYLELFWQSIR</sequence>
<name>G2MW66_9THEO</name>
<dbReference type="AlphaFoldDB" id="G2MW66"/>
<keyword evidence="1" id="KW-1133">Transmembrane helix</keyword>
<proteinExistence type="predicted"/>
<keyword evidence="3" id="KW-1185">Reference proteome</keyword>
<dbReference type="EMBL" id="CP002991">
    <property type="protein sequence ID" value="AEM77954.1"/>
    <property type="molecule type" value="Genomic_DNA"/>
</dbReference>
<organism evidence="2 3">
    <name type="scientific">Thermoanaerobacter wiegelii Rt8.B1</name>
    <dbReference type="NCBI Taxonomy" id="697303"/>
    <lineage>
        <taxon>Bacteria</taxon>
        <taxon>Bacillati</taxon>
        <taxon>Bacillota</taxon>
        <taxon>Clostridia</taxon>
        <taxon>Thermoanaerobacterales</taxon>
        <taxon>Thermoanaerobacteraceae</taxon>
        <taxon>Thermoanaerobacter</taxon>
    </lineage>
</organism>
<accession>G2MW66</accession>
<evidence type="ECO:0000313" key="2">
    <source>
        <dbReference type="EMBL" id="AEM77954.1"/>
    </source>
</evidence>
<dbReference type="HOGENOM" id="CLU_1834229_0_0_9"/>
<evidence type="ECO:0000313" key="3">
    <source>
        <dbReference type="Proteomes" id="UP000008276"/>
    </source>
</evidence>
<dbReference type="RefSeq" id="WP_014062302.1">
    <property type="nucleotide sequence ID" value="NC_015958.1"/>
</dbReference>
<dbReference type="KEGG" id="twi:Thewi_0485"/>
<gene>
    <name evidence="2" type="ORF">Thewi_0485</name>
</gene>
<dbReference type="Proteomes" id="UP000008276">
    <property type="component" value="Chromosome"/>
</dbReference>
<evidence type="ECO:0008006" key="4">
    <source>
        <dbReference type="Google" id="ProtNLM"/>
    </source>
</evidence>
<evidence type="ECO:0000256" key="1">
    <source>
        <dbReference type="SAM" id="Phobius"/>
    </source>
</evidence>
<keyword evidence="1" id="KW-0812">Transmembrane</keyword>